<keyword evidence="3" id="KW-1185">Reference proteome</keyword>
<feature type="non-terminal residue" evidence="2">
    <location>
        <position position="1"/>
    </location>
</feature>
<feature type="region of interest" description="Disordered" evidence="1">
    <location>
        <begin position="251"/>
        <end position="322"/>
    </location>
</feature>
<organism evidence="2 3">
    <name type="scientific">Paramuricea clavata</name>
    <name type="common">Red gorgonian</name>
    <name type="synonym">Violescent sea-whip</name>
    <dbReference type="NCBI Taxonomy" id="317549"/>
    <lineage>
        <taxon>Eukaryota</taxon>
        <taxon>Metazoa</taxon>
        <taxon>Cnidaria</taxon>
        <taxon>Anthozoa</taxon>
        <taxon>Octocorallia</taxon>
        <taxon>Malacalcyonacea</taxon>
        <taxon>Plexauridae</taxon>
        <taxon>Paramuricea</taxon>
    </lineage>
</organism>
<reference evidence="2" key="1">
    <citation type="submission" date="2020-04" db="EMBL/GenBank/DDBJ databases">
        <authorList>
            <person name="Alioto T."/>
            <person name="Alioto T."/>
            <person name="Gomez Garrido J."/>
        </authorList>
    </citation>
    <scope>NUCLEOTIDE SEQUENCE</scope>
    <source>
        <strain evidence="2">A484AB</strain>
    </source>
</reference>
<comment type="caution">
    <text evidence="2">The sequence shown here is derived from an EMBL/GenBank/DDBJ whole genome shotgun (WGS) entry which is preliminary data.</text>
</comment>
<accession>A0A6S7FWZ8</accession>
<protein>
    <submittedName>
        <fullName evidence="2">Uncharacterized protein</fullName>
    </submittedName>
</protein>
<dbReference type="EMBL" id="CACRXK020000331">
    <property type="protein sequence ID" value="CAB3980859.1"/>
    <property type="molecule type" value="Genomic_DNA"/>
</dbReference>
<name>A0A6S7FWZ8_PARCT</name>
<dbReference type="Proteomes" id="UP001152795">
    <property type="component" value="Unassembled WGS sequence"/>
</dbReference>
<evidence type="ECO:0000313" key="3">
    <source>
        <dbReference type="Proteomes" id="UP001152795"/>
    </source>
</evidence>
<gene>
    <name evidence="2" type="ORF">PACLA_8A073981</name>
</gene>
<evidence type="ECO:0000313" key="2">
    <source>
        <dbReference type="EMBL" id="CAB3980859.1"/>
    </source>
</evidence>
<dbReference type="AlphaFoldDB" id="A0A6S7FWZ8"/>
<evidence type="ECO:0000256" key="1">
    <source>
        <dbReference type="SAM" id="MobiDB-lite"/>
    </source>
</evidence>
<proteinExistence type="predicted"/>
<sequence length="352" mass="39786">TRCVYIYTFTRLMFRDIIEWNARSRTFSEIIPSASWIIPSPKATENESSLPNEINEINFFKEQTDKNDVCSRSEQKCCKDGSSAGGLRSNSSSGVVRTRLFVCRNRGRLKISVDVPVSSNEDSAVEEGSLTTDTTRRKRCCITPSEKNLIVEAYQACTGWSNILDYVKTRVGDLPGHKEKTIEYYDKTNRKAAIKRIKRIINQQRKHSQISKPNQSSSMLSTINNKDMRYATKQTPEQRIKQKLAIAAANVSSSTDDEMIMGPKEDDGKGTSGLEMQRPANNTPQAPNSSENEMNVDFKQTKPQRVDKKRRRERRKDGRAAYAAHTTMCKKALVMMDKIGSLITKLDSSDSD</sequence>
<feature type="compositionally biased region" description="Polar residues" evidence="1">
    <location>
        <begin position="279"/>
        <end position="293"/>
    </location>
</feature>